<dbReference type="Gene3D" id="3.90.320.10">
    <property type="match status" value="1"/>
</dbReference>
<dbReference type="RefSeq" id="WP_310311915.1">
    <property type="nucleotide sequence ID" value="NZ_JAVDWU010000001.1"/>
</dbReference>
<dbReference type="GO" id="GO:0003678">
    <property type="term" value="F:DNA helicase activity"/>
    <property type="evidence" value="ECO:0007669"/>
    <property type="project" value="UniProtKB-EC"/>
</dbReference>
<dbReference type="EMBL" id="JAVDWU010000001">
    <property type="protein sequence ID" value="MDR7148921.1"/>
    <property type="molecule type" value="Genomic_DNA"/>
</dbReference>
<dbReference type="InterPro" id="IPR027417">
    <property type="entry name" value="P-loop_NTPase"/>
</dbReference>
<protein>
    <submittedName>
        <fullName evidence="3">ATP-dependent helicase/nuclease subunit B</fullName>
        <ecNumber evidence="3">3.1.-.-</ecNumber>
        <ecNumber evidence="3">3.6.4.12</ecNumber>
    </submittedName>
</protein>
<feature type="compositionally biased region" description="Polar residues" evidence="1">
    <location>
        <begin position="1"/>
        <end position="19"/>
    </location>
</feature>
<reference evidence="3 4" key="1">
    <citation type="submission" date="2023-07" db="EMBL/GenBank/DDBJ databases">
        <title>Sorghum-associated microbial communities from plants grown in Nebraska, USA.</title>
        <authorList>
            <person name="Schachtman D."/>
        </authorList>
    </citation>
    <scope>NUCLEOTIDE SEQUENCE [LARGE SCALE GENOMIC DNA]</scope>
    <source>
        <strain evidence="3 4">4249</strain>
    </source>
</reference>
<dbReference type="Pfam" id="PF12705">
    <property type="entry name" value="PDDEXK_1"/>
    <property type="match status" value="1"/>
</dbReference>
<dbReference type="GO" id="GO:0016787">
    <property type="term" value="F:hydrolase activity"/>
    <property type="evidence" value="ECO:0007669"/>
    <property type="project" value="UniProtKB-KW"/>
</dbReference>
<keyword evidence="3" id="KW-0547">Nucleotide-binding</keyword>
<gene>
    <name evidence="3" type="ORF">J2W49_000849</name>
</gene>
<dbReference type="Proteomes" id="UP001265700">
    <property type="component" value="Unassembled WGS sequence"/>
</dbReference>
<keyword evidence="3" id="KW-0067">ATP-binding</keyword>
<evidence type="ECO:0000313" key="4">
    <source>
        <dbReference type="Proteomes" id="UP001265700"/>
    </source>
</evidence>
<feature type="domain" description="PD-(D/E)XK endonuclease-like" evidence="2">
    <location>
        <begin position="632"/>
        <end position="897"/>
    </location>
</feature>
<comment type="caution">
    <text evidence="3">The sequence shown here is derived from an EMBL/GenBank/DDBJ whole genome shotgun (WGS) entry which is preliminary data.</text>
</comment>
<dbReference type="EC" id="3.6.4.12" evidence="3"/>
<dbReference type="EC" id="3.1.-.-" evidence="3"/>
<sequence>MNPAGQSDDSGLPMASSTEGAAPAKLDPQWSRLAEAIHRLTAQHGVKPGRVLVLVPYAQLMEEGRRAWGLLHPGGFPPRFESSRNLATSLQPFFPGATDLSMDMARDSLVAASFVERVAKARTDPAIRALMVSRLIEAATQLAPAAAAIAPEQRLAWANSLQEQLRLRPTALHWESLLGSLALTWAGTSSFATDALWGPAAQPGILADAMLVVPGFHDDPLAKALVRHWGERATVLPLIDQADDPHLGQHAHMLRCADSEDEAQQAAACVLTRVNSGLAPVALVANDRILVRRISAMLTGAGVAVRDETGWRLSTTHAASQVMALLRAAGPNARTDDVLDWMKLAPAWNDAQIQRLERAAREAGASRWRAVLKTPALADVVPADLPPLLVALQPPRTLSQWLTDTSTALMGCGMWDPLQLDEAGQQLIRALRLGRAGAEELLAVSQALTQTANVEDSQKKQGSGTGGRMSLSALGDWVQNVLEGASFTARHGADPLVVVLPMAQLLGRGFKAAVVPGCDEVHLPTSPEPPGQWTAEQRMVLGLPSRAALAEAAAGAWQATLATPQLDILWRSQERGESMLASAWVQALPAFSRIAVAGATGDHGTDRRPMRSLVAQVAPRPTPSASDLLPERLSASAYQDLRHCPYRFFALRQLRLTETPELDEAPDQRDMGNWLHAVLRAFHEQRGDARPGEQADRLRLDQLAVETADAMGLNADESAAGFLPFEAMWPALREGYLAWLAGYESRESGAGPRFEMAEVAREVPLGPWKLYGKLDRVDVQGSPEGPIPLVIDYKTESRARTLDRVKEPLEDTQLAFYAALLPQDNLRAAYLSITDKRGDGPKEASTLWVEQEDVLMAREELRKGLVHDMSRVAGGQAMPALGEGQACDYCAARGLCRKDFWGQQ</sequence>
<accession>A0ABU1WIP4</accession>
<evidence type="ECO:0000256" key="1">
    <source>
        <dbReference type="SAM" id="MobiDB-lite"/>
    </source>
</evidence>
<evidence type="ECO:0000313" key="3">
    <source>
        <dbReference type="EMBL" id="MDR7148921.1"/>
    </source>
</evidence>
<feature type="region of interest" description="Disordered" evidence="1">
    <location>
        <begin position="1"/>
        <end position="25"/>
    </location>
</feature>
<evidence type="ECO:0000259" key="2">
    <source>
        <dbReference type="Pfam" id="PF12705"/>
    </source>
</evidence>
<name>A0ABU1WIP4_9BURK</name>
<keyword evidence="4" id="KW-1185">Reference proteome</keyword>
<organism evidence="3 4">
    <name type="scientific">Hydrogenophaga palleronii</name>
    <dbReference type="NCBI Taxonomy" id="65655"/>
    <lineage>
        <taxon>Bacteria</taxon>
        <taxon>Pseudomonadati</taxon>
        <taxon>Pseudomonadota</taxon>
        <taxon>Betaproteobacteria</taxon>
        <taxon>Burkholderiales</taxon>
        <taxon>Comamonadaceae</taxon>
        <taxon>Hydrogenophaga</taxon>
    </lineage>
</organism>
<keyword evidence="3" id="KW-0378">Hydrolase</keyword>
<dbReference type="InterPro" id="IPR038726">
    <property type="entry name" value="PDDEXK_AddAB-type"/>
</dbReference>
<dbReference type="SUPFAM" id="SSF52540">
    <property type="entry name" value="P-loop containing nucleoside triphosphate hydrolases"/>
    <property type="match status" value="1"/>
</dbReference>
<proteinExistence type="predicted"/>
<keyword evidence="3" id="KW-0347">Helicase</keyword>
<dbReference type="InterPro" id="IPR011604">
    <property type="entry name" value="PDDEXK-like_dom_sf"/>
</dbReference>